<dbReference type="KEGG" id="sapo:SAPIO_CDS3392"/>
<keyword evidence="1" id="KW-0175">Coiled coil</keyword>
<feature type="coiled-coil region" evidence="1">
    <location>
        <begin position="58"/>
        <end position="85"/>
    </location>
</feature>
<dbReference type="HOGENOM" id="CLU_625782_0_0_1"/>
<reference evidence="3 4" key="1">
    <citation type="journal article" date="2014" name="Genome Announc.">
        <title>Draft genome sequence of the pathogenic fungus Scedosporium apiospermum.</title>
        <authorList>
            <person name="Vandeputte P."/>
            <person name="Ghamrawi S."/>
            <person name="Rechenmann M."/>
            <person name="Iltis A."/>
            <person name="Giraud S."/>
            <person name="Fleury M."/>
            <person name="Thornton C."/>
            <person name="Delhaes L."/>
            <person name="Meyer W."/>
            <person name="Papon N."/>
            <person name="Bouchara J.P."/>
        </authorList>
    </citation>
    <scope>NUCLEOTIDE SEQUENCE [LARGE SCALE GENOMIC DNA]</scope>
    <source>
        <strain evidence="3 4">IHEM 14462</strain>
    </source>
</reference>
<evidence type="ECO:0000256" key="1">
    <source>
        <dbReference type="SAM" id="Coils"/>
    </source>
</evidence>
<gene>
    <name evidence="3" type="ORF">SAPIO_CDS3392</name>
</gene>
<dbReference type="EMBL" id="JOWA01000088">
    <property type="protein sequence ID" value="KEZ44402.1"/>
    <property type="molecule type" value="Genomic_DNA"/>
</dbReference>
<evidence type="ECO:0000256" key="2">
    <source>
        <dbReference type="SAM" id="MobiDB-lite"/>
    </source>
</evidence>
<accession>A0A084GAP0</accession>
<feature type="region of interest" description="Disordered" evidence="2">
    <location>
        <begin position="397"/>
        <end position="438"/>
    </location>
</feature>
<name>A0A084GAP0_PSEDA</name>
<comment type="caution">
    <text evidence="3">The sequence shown here is derived from an EMBL/GenBank/DDBJ whole genome shotgun (WGS) entry which is preliminary data.</text>
</comment>
<organism evidence="3 4">
    <name type="scientific">Pseudallescheria apiosperma</name>
    <name type="common">Scedosporium apiospermum</name>
    <dbReference type="NCBI Taxonomy" id="563466"/>
    <lineage>
        <taxon>Eukaryota</taxon>
        <taxon>Fungi</taxon>
        <taxon>Dikarya</taxon>
        <taxon>Ascomycota</taxon>
        <taxon>Pezizomycotina</taxon>
        <taxon>Sordariomycetes</taxon>
        <taxon>Hypocreomycetidae</taxon>
        <taxon>Microascales</taxon>
        <taxon>Microascaceae</taxon>
        <taxon>Scedosporium</taxon>
    </lineage>
</organism>
<dbReference type="AlphaFoldDB" id="A0A084GAP0"/>
<dbReference type="Proteomes" id="UP000028545">
    <property type="component" value="Unassembled WGS sequence"/>
</dbReference>
<feature type="compositionally biased region" description="Polar residues" evidence="2">
    <location>
        <begin position="1"/>
        <end position="16"/>
    </location>
</feature>
<keyword evidence="4" id="KW-1185">Reference proteome</keyword>
<sequence length="438" mass="50216">MVTEPVTPSSASTSEMATGVGRASPSGSQTTNSREQHAQMLFRIQQLEEQVGRAGAEHTMMASRIQHLEEQLSNAETEHSKTKTLLEGAISEQPELVQMDKLSQNRRKMSRFAARPVVHSHALGTGCRLLAIWRHLINDIEYLSEFCFPEQISWETLTPAVQEKLIRWAPKAKQYLESGPQRSRLIFEAWIWHILDDNIFSTVEGPWLGEHWEAYSMLRRIGAPLASESDAEWTLRYHIWRNLTVGLIRETTQHEARLDYRVVMNVMMEELGPFFHIPEPLGEAKLNERLFRIVKWAIEADFCMHLDRTEWSVVFGHPETQALHSFLFRDPQEVRHPPDPIFGSLKPVVSKSFMALSDVAHWWDEKLFSHGDQHGYAYHIMYYRDPMQVVVDMFPDDDEYEGVSGDDSDGDGDAESDGKQERTLKLDTEMAGPVEVNG</sequence>
<dbReference type="VEuPathDB" id="FungiDB:SAPIO_CDS3392"/>
<evidence type="ECO:0000313" key="4">
    <source>
        <dbReference type="Proteomes" id="UP000028545"/>
    </source>
</evidence>
<evidence type="ECO:0000313" key="3">
    <source>
        <dbReference type="EMBL" id="KEZ44402.1"/>
    </source>
</evidence>
<dbReference type="GeneID" id="27722464"/>
<dbReference type="OMA" id="WIWEIID"/>
<feature type="region of interest" description="Disordered" evidence="2">
    <location>
        <begin position="1"/>
        <end position="34"/>
    </location>
</feature>
<dbReference type="RefSeq" id="XP_016644201.1">
    <property type="nucleotide sequence ID" value="XM_016786195.1"/>
</dbReference>
<dbReference type="OrthoDB" id="5130600at2759"/>
<protein>
    <submittedName>
        <fullName evidence="3">Uncharacterized protein</fullName>
    </submittedName>
</protein>
<feature type="compositionally biased region" description="Acidic residues" evidence="2">
    <location>
        <begin position="397"/>
        <end position="415"/>
    </location>
</feature>
<proteinExistence type="predicted"/>
<feature type="compositionally biased region" description="Basic and acidic residues" evidence="2">
    <location>
        <begin position="416"/>
        <end position="428"/>
    </location>
</feature>